<dbReference type="InterPro" id="IPR033124">
    <property type="entry name" value="Ser_caboxypep_his_AS"/>
</dbReference>
<evidence type="ECO:0000313" key="8">
    <source>
        <dbReference type="EMBL" id="KAK7722026.1"/>
    </source>
</evidence>
<keyword evidence="3 6" id="KW-0645">Protease</keyword>
<dbReference type="EC" id="3.4.16.-" evidence="6"/>
<dbReference type="SUPFAM" id="SSF53474">
    <property type="entry name" value="alpha/beta-Hydrolases"/>
    <property type="match status" value="1"/>
</dbReference>
<keyword evidence="5" id="KW-0325">Glycoprotein</keyword>
<accession>A0ABR1P001</accession>
<comment type="similarity">
    <text evidence="1 6">Belongs to the peptidase S10 family.</text>
</comment>
<sequence>MHFPKLLLTALGAATVVLSAVITPRAQDSVACGPSTKANGRLDKKTPSRDQPFHTSKSHKFVVNGTGVPQVDFDLGESYAGRLPIAAPNATGSSSENELFFWFFPSKNPASSNEITVWLNGGPGCSSLGGLLQENGPFLWQPGTYSPQPNPFSWTNLTNMVWIDQPIGTGLSSTAPGASFAVKDEHDVAAQFAGFWKNFIDTFDMHGYDVYLTGESYAGMFVPYIANHFLEQADEEYYNVKGIQINDPAIGPLPIMEHAPSVQYLNKYSGYFNLNDTFTKDVNKRAKDCGFTDFMEEALKFPPNGPFAFPDSVNVTAVIDKNCSLWKDIATAAIYVNPCFDPYHVSSSCPFPSNPLGFPTLGWGPNNYFNRSDVQDALNIPRPHADFKMCRPGIFGLESSEPPAFDVLPSVIERTANVLIANGELDFLITSNGTLAVINNMTWQGTQGFEESPFSDKFYVPYNPTIEPALDETLSQSHVPTVPVGYVGGGGWYGKAHTERGLTFVTVELAGHQIPQYVPGAAYRQLEFLLGRIDNLTSVGEFTTAGHCD</sequence>
<keyword evidence="6" id="KW-0732">Signal</keyword>
<keyword evidence="4 6" id="KW-0378">Hydrolase</keyword>
<protein>
    <recommendedName>
        <fullName evidence="6">Carboxypeptidase</fullName>
        <ecNumber evidence="6">3.4.16.-</ecNumber>
    </recommendedName>
</protein>
<keyword evidence="9" id="KW-1185">Reference proteome</keyword>
<feature type="region of interest" description="Disordered" evidence="7">
    <location>
        <begin position="29"/>
        <end position="58"/>
    </location>
</feature>
<evidence type="ECO:0000256" key="6">
    <source>
        <dbReference type="RuleBase" id="RU361156"/>
    </source>
</evidence>
<dbReference type="InterPro" id="IPR001563">
    <property type="entry name" value="Peptidase_S10"/>
</dbReference>
<dbReference type="EMBL" id="JAKNSF020000067">
    <property type="protein sequence ID" value="KAK7722026.1"/>
    <property type="molecule type" value="Genomic_DNA"/>
</dbReference>
<organism evidence="8 9">
    <name type="scientific">Diaporthe eres</name>
    <name type="common">Phomopsis oblonga</name>
    <dbReference type="NCBI Taxonomy" id="83184"/>
    <lineage>
        <taxon>Eukaryota</taxon>
        <taxon>Fungi</taxon>
        <taxon>Dikarya</taxon>
        <taxon>Ascomycota</taxon>
        <taxon>Pezizomycotina</taxon>
        <taxon>Sordariomycetes</taxon>
        <taxon>Sordariomycetidae</taxon>
        <taxon>Diaporthales</taxon>
        <taxon>Diaporthaceae</taxon>
        <taxon>Diaporthe</taxon>
        <taxon>Diaporthe eres species complex</taxon>
    </lineage>
</organism>
<dbReference type="PANTHER" id="PTHR11802">
    <property type="entry name" value="SERINE PROTEASE FAMILY S10 SERINE CARBOXYPEPTIDASE"/>
    <property type="match status" value="1"/>
</dbReference>
<evidence type="ECO:0000256" key="3">
    <source>
        <dbReference type="ARBA" id="ARBA00022670"/>
    </source>
</evidence>
<evidence type="ECO:0000256" key="2">
    <source>
        <dbReference type="ARBA" id="ARBA00022645"/>
    </source>
</evidence>
<gene>
    <name evidence="8" type="ORF">SLS63_009307</name>
</gene>
<keyword evidence="2 6" id="KW-0121">Carboxypeptidase</keyword>
<name>A0ABR1P001_DIAER</name>
<evidence type="ECO:0000256" key="4">
    <source>
        <dbReference type="ARBA" id="ARBA00022801"/>
    </source>
</evidence>
<reference evidence="8 9" key="1">
    <citation type="submission" date="2024-02" db="EMBL/GenBank/DDBJ databases">
        <title>De novo assembly and annotation of 12 fungi associated with fruit tree decline syndrome in Ontario, Canada.</title>
        <authorList>
            <person name="Sulman M."/>
            <person name="Ellouze W."/>
            <person name="Ilyukhin E."/>
        </authorList>
    </citation>
    <scope>NUCLEOTIDE SEQUENCE [LARGE SCALE GENOMIC DNA]</scope>
    <source>
        <strain evidence="8 9">M169</strain>
    </source>
</reference>
<dbReference type="Proteomes" id="UP001430848">
    <property type="component" value="Unassembled WGS sequence"/>
</dbReference>
<evidence type="ECO:0000256" key="7">
    <source>
        <dbReference type="SAM" id="MobiDB-lite"/>
    </source>
</evidence>
<evidence type="ECO:0000256" key="5">
    <source>
        <dbReference type="ARBA" id="ARBA00023180"/>
    </source>
</evidence>
<feature type="signal peptide" evidence="6">
    <location>
        <begin position="1"/>
        <end position="19"/>
    </location>
</feature>
<dbReference type="PROSITE" id="PS00131">
    <property type="entry name" value="CARBOXYPEPT_SER_SER"/>
    <property type="match status" value="1"/>
</dbReference>
<proteinExistence type="inferred from homology"/>
<feature type="chain" id="PRO_5044962261" description="Carboxypeptidase" evidence="6">
    <location>
        <begin position="20"/>
        <end position="549"/>
    </location>
</feature>
<evidence type="ECO:0000313" key="9">
    <source>
        <dbReference type="Proteomes" id="UP001430848"/>
    </source>
</evidence>
<comment type="caution">
    <text evidence="8">The sequence shown here is derived from an EMBL/GenBank/DDBJ whole genome shotgun (WGS) entry which is preliminary data.</text>
</comment>
<dbReference type="InterPro" id="IPR018202">
    <property type="entry name" value="Ser_caboxypep_ser_AS"/>
</dbReference>
<dbReference type="PANTHER" id="PTHR11802:SF116">
    <property type="entry name" value="CARBOXYPEPTIDASE"/>
    <property type="match status" value="1"/>
</dbReference>
<dbReference type="PROSITE" id="PS00560">
    <property type="entry name" value="CARBOXYPEPT_SER_HIS"/>
    <property type="match status" value="1"/>
</dbReference>
<feature type="compositionally biased region" description="Basic and acidic residues" evidence="7">
    <location>
        <begin position="40"/>
        <end position="52"/>
    </location>
</feature>
<dbReference type="InterPro" id="IPR029058">
    <property type="entry name" value="AB_hydrolase_fold"/>
</dbReference>
<dbReference type="Gene3D" id="3.40.50.1820">
    <property type="entry name" value="alpha/beta hydrolase"/>
    <property type="match status" value="1"/>
</dbReference>
<dbReference type="PRINTS" id="PR00724">
    <property type="entry name" value="CRBOXYPTASEC"/>
</dbReference>
<dbReference type="Pfam" id="PF00450">
    <property type="entry name" value="Peptidase_S10"/>
    <property type="match status" value="1"/>
</dbReference>
<evidence type="ECO:0000256" key="1">
    <source>
        <dbReference type="ARBA" id="ARBA00009431"/>
    </source>
</evidence>